<dbReference type="InterPro" id="IPR002347">
    <property type="entry name" value="SDR_fam"/>
</dbReference>
<evidence type="ECO:0000256" key="1">
    <source>
        <dbReference type="ARBA" id="ARBA00006484"/>
    </source>
</evidence>
<dbReference type="SUPFAM" id="SSF51735">
    <property type="entry name" value="NAD(P)-binding Rossmann-fold domains"/>
    <property type="match status" value="1"/>
</dbReference>
<comment type="caution">
    <text evidence="2">The sequence shown here is derived from an EMBL/GenBank/DDBJ whole genome shotgun (WGS) entry which is preliminary data.</text>
</comment>
<sequence>MSGFAIVTGGSTGIGRHLVLAFAEAGYAVAFSFKGDEEASNTLMESVEASGGQALGIECDVGSAAEVDEFFDEVCSWYGDERWFGKSGQRR</sequence>
<dbReference type="InterPro" id="IPR036291">
    <property type="entry name" value="NAD(P)-bd_dom_sf"/>
</dbReference>
<reference evidence="2 3" key="1">
    <citation type="journal article" date="2003" name="Int. J. Syst. Evol. Microbiol.">
        <title>Towards a standardized format for the description of a novel species (of an established genus): Ochrobactrum gallinifaecis sp. nov.</title>
        <authorList>
            <person name="Kampfer P."/>
            <person name="Buczolits S."/>
            <person name="Albrecht A."/>
            <person name="Busse H.J."/>
            <person name="Stackebrandt E."/>
        </authorList>
    </citation>
    <scope>NUCLEOTIDE SEQUENCE [LARGE SCALE GENOMIC DNA]</scope>
    <source>
        <strain evidence="2 3">ISO 196</strain>
    </source>
</reference>
<dbReference type="OrthoDB" id="9803333at2"/>
<proteinExistence type="inferred from homology"/>
<comment type="similarity">
    <text evidence="1">Belongs to the short-chain dehydrogenases/reductases (SDR) family.</text>
</comment>
<gene>
    <name evidence="2" type="ORF">FHY56_17455</name>
</gene>
<keyword evidence="3" id="KW-1185">Reference proteome</keyword>
<dbReference type="EMBL" id="VEWJ01000028">
    <property type="protein sequence ID" value="TPF73881.1"/>
    <property type="molecule type" value="Genomic_DNA"/>
</dbReference>
<evidence type="ECO:0000313" key="3">
    <source>
        <dbReference type="Proteomes" id="UP000315388"/>
    </source>
</evidence>
<dbReference type="PANTHER" id="PTHR42879:SF2">
    <property type="entry name" value="3-OXOACYL-[ACYL-CARRIER-PROTEIN] REDUCTASE FABG"/>
    <property type="match status" value="1"/>
</dbReference>
<dbReference type="AlphaFoldDB" id="A0A502BJM1"/>
<dbReference type="PANTHER" id="PTHR42879">
    <property type="entry name" value="3-OXOACYL-(ACYL-CARRIER-PROTEIN) REDUCTASE"/>
    <property type="match status" value="1"/>
</dbReference>
<dbReference type="Proteomes" id="UP000315388">
    <property type="component" value="Unassembled WGS sequence"/>
</dbReference>
<protein>
    <submittedName>
        <fullName evidence="2">SDR family NAD(P)-dependent oxidoreductase</fullName>
    </submittedName>
</protein>
<name>A0A502BJM1_9HYPH</name>
<evidence type="ECO:0000313" key="2">
    <source>
        <dbReference type="EMBL" id="TPF73881.1"/>
    </source>
</evidence>
<dbReference type="Gene3D" id="3.40.50.720">
    <property type="entry name" value="NAD(P)-binding Rossmann-like Domain"/>
    <property type="match status" value="1"/>
</dbReference>
<dbReference type="InterPro" id="IPR050259">
    <property type="entry name" value="SDR"/>
</dbReference>
<organism evidence="2 3">
    <name type="scientific">Brucella gallinifaecis</name>
    <dbReference type="NCBI Taxonomy" id="215590"/>
    <lineage>
        <taxon>Bacteria</taxon>
        <taxon>Pseudomonadati</taxon>
        <taxon>Pseudomonadota</taxon>
        <taxon>Alphaproteobacteria</taxon>
        <taxon>Hyphomicrobiales</taxon>
        <taxon>Brucellaceae</taxon>
        <taxon>Brucella/Ochrobactrum group</taxon>
        <taxon>Brucella</taxon>
    </lineage>
</organism>
<dbReference type="Pfam" id="PF00106">
    <property type="entry name" value="adh_short"/>
    <property type="match status" value="1"/>
</dbReference>
<accession>A0A502BJM1</accession>